<keyword evidence="15 19" id="KW-0496">Mitochondrion</keyword>
<evidence type="ECO:0000256" key="3">
    <source>
        <dbReference type="ARBA" id="ARBA00015946"/>
    </source>
</evidence>
<dbReference type="Pfam" id="PF00116">
    <property type="entry name" value="COX2"/>
    <property type="match status" value="1"/>
</dbReference>
<evidence type="ECO:0000313" key="19">
    <source>
        <dbReference type="EMBL" id="ANF28221.1"/>
    </source>
</evidence>
<evidence type="ECO:0000256" key="16">
    <source>
        <dbReference type="SAM" id="Phobius"/>
    </source>
</evidence>
<evidence type="ECO:0000256" key="15">
    <source>
        <dbReference type="RuleBase" id="RU000457"/>
    </source>
</evidence>
<dbReference type="EMBL" id="KX060588">
    <property type="protein sequence ID" value="ANF28221.1"/>
    <property type="molecule type" value="Genomic_DNA"/>
</dbReference>
<evidence type="ECO:0000256" key="4">
    <source>
        <dbReference type="ARBA" id="ARBA00022448"/>
    </source>
</evidence>
<keyword evidence="6 15" id="KW-0812">Transmembrane</keyword>
<evidence type="ECO:0000256" key="1">
    <source>
        <dbReference type="ARBA" id="ARBA00004141"/>
    </source>
</evidence>
<evidence type="ECO:0000256" key="2">
    <source>
        <dbReference type="ARBA" id="ARBA00007866"/>
    </source>
</evidence>
<dbReference type="Pfam" id="PF02790">
    <property type="entry name" value="COX2_TM"/>
    <property type="match status" value="1"/>
</dbReference>
<name>A0A172WXU2_SCHAC</name>
<dbReference type="InterPro" id="IPR002429">
    <property type="entry name" value="CcO_II-like_C"/>
</dbReference>
<evidence type="ECO:0000256" key="5">
    <source>
        <dbReference type="ARBA" id="ARBA00022660"/>
    </source>
</evidence>
<feature type="transmembrane region" description="Helical" evidence="16">
    <location>
        <begin position="7"/>
        <end position="30"/>
    </location>
</feature>
<sequence length="190" mass="21384">MNFSLLYYDIICFVVALCVFIVVFVFFMLYWDVACGGTVNFGSDNQSIELIWTVIPTVVVLILCALNVNFLTGGLDNLSDNTICVVGRQWYWSYDYAEGSYDSYPCKDGFHVDKPIRLEYGKAYRFLITSSDVIHSFAVPNLGLKMDAIPGRLNQLLYLPDRYGVFVGYCSELCGAGHSYMPIVIEVVHG</sequence>
<dbReference type="GO" id="GO:0042773">
    <property type="term" value="P:ATP synthesis coupled electron transport"/>
    <property type="evidence" value="ECO:0007669"/>
    <property type="project" value="TreeGrafter"/>
</dbReference>
<evidence type="ECO:0000256" key="12">
    <source>
        <dbReference type="ARBA" id="ARBA00023008"/>
    </source>
</evidence>
<dbReference type="SUPFAM" id="SSF49503">
    <property type="entry name" value="Cupredoxins"/>
    <property type="match status" value="1"/>
</dbReference>
<dbReference type="PROSITE" id="PS50999">
    <property type="entry name" value="COX2_TM"/>
    <property type="match status" value="1"/>
</dbReference>
<keyword evidence="9" id="KW-1278">Translocase</keyword>
<dbReference type="InterPro" id="IPR011759">
    <property type="entry name" value="Cyt_c_oxidase_su2_TM_dom"/>
</dbReference>
<dbReference type="GO" id="GO:0004129">
    <property type="term" value="F:cytochrome-c oxidase activity"/>
    <property type="evidence" value="ECO:0007669"/>
    <property type="project" value="UniProtKB-EC"/>
</dbReference>
<keyword evidence="15" id="KW-0999">Mitochondrion inner membrane</keyword>
<evidence type="ECO:0000256" key="11">
    <source>
        <dbReference type="ARBA" id="ARBA00022989"/>
    </source>
</evidence>
<dbReference type="InterPro" id="IPR045187">
    <property type="entry name" value="CcO_II"/>
</dbReference>
<dbReference type="PRINTS" id="PR01166">
    <property type="entry name" value="CYCOXIDASEII"/>
</dbReference>
<evidence type="ECO:0000256" key="7">
    <source>
        <dbReference type="ARBA" id="ARBA00022723"/>
    </source>
</evidence>
<dbReference type="GO" id="GO:0005507">
    <property type="term" value="F:copper ion binding"/>
    <property type="evidence" value="ECO:0007669"/>
    <property type="project" value="InterPro"/>
</dbReference>
<feature type="domain" description="Cytochrome oxidase subunit II transmembrane region profile" evidence="18">
    <location>
        <begin position="1"/>
        <end position="78"/>
    </location>
</feature>
<comment type="cofactor">
    <cofactor evidence="15">
        <name>Cu cation</name>
        <dbReference type="ChEBI" id="CHEBI:23378"/>
    </cofactor>
    <text evidence="15">Binds a copper A center.</text>
</comment>
<gene>
    <name evidence="19" type="primary">cox2</name>
</gene>
<comment type="subcellular location">
    <subcellularLocation>
        <location evidence="1">Membrane</location>
        <topology evidence="1">Multi-pass membrane protein</topology>
    </subcellularLocation>
    <subcellularLocation>
        <location evidence="15">Mitochondrion inner membrane</location>
        <topology evidence="15">Multi-pass membrane protein</topology>
    </subcellularLocation>
</comment>
<dbReference type="PANTHER" id="PTHR22888:SF9">
    <property type="entry name" value="CYTOCHROME C OXIDASE SUBUNIT 2"/>
    <property type="match status" value="1"/>
</dbReference>
<dbReference type="PROSITE" id="PS50857">
    <property type="entry name" value="COX2_CUA"/>
    <property type="match status" value="1"/>
</dbReference>
<keyword evidence="4 15" id="KW-0813">Transport</keyword>
<dbReference type="InterPro" id="IPR036257">
    <property type="entry name" value="Cyt_c_oxidase_su2_TM_sf"/>
</dbReference>
<reference evidence="19" key="1">
    <citation type="journal article" date="2016" name="Int. J. Parasitol.">
        <title>Paralogues of nuclear ribosomal genes conceal phylogenetic signal within the invasive Asian fish tapeworm lineage: evidence from next generation sequencing data.</title>
        <authorList>
            <person name="Brabec J."/>
            <person name="Kuchta R."/>
            <person name="Scholz T."/>
            <person name="Littlewood D.T."/>
        </authorList>
    </citation>
    <scope>NUCLEOTIDE SEQUENCE</scope>
    <source>
        <strain evidence="19">ET295</strain>
    </source>
</reference>
<dbReference type="PROSITE" id="PS00078">
    <property type="entry name" value="COX2"/>
    <property type="match status" value="1"/>
</dbReference>
<evidence type="ECO:0000256" key="6">
    <source>
        <dbReference type="ARBA" id="ARBA00022692"/>
    </source>
</evidence>
<comment type="catalytic activity">
    <reaction evidence="14">
        <text>4 Fe(II)-[cytochrome c] + O2 + 8 H(+)(in) = 4 Fe(III)-[cytochrome c] + 2 H2O + 4 H(+)(out)</text>
        <dbReference type="Rhea" id="RHEA:11436"/>
        <dbReference type="Rhea" id="RHEA-COMP:10350"/>
        <dbReference type="Rhea" id="RHEA-COMP:14399"/>
        <dbReference type="ChEBI" id="CHEBI:15377"/>
        <dbReference type="ChEBI" id="CHEBI:15378"/>
        <dbReference type="ChEBI" id="CHEBI:15379"/>
        <dbReference type="ChEBI" id="CHEBI:29033"/>
        <dbReference type="ChEBI" id="CHEBI:29034"/>
        <dbReference type="EC" id="7.1.1.9"/>
    </reaction>
    <physiologicalReaction direction="left-to-right" evidence="14">
        <dbReference type="Rhea" id="RHEA:11437"/>
    </physiologicalReaction>
</comment>
<feature type="domain" description="Cytochrome oxidase subunit II copper A binding" evidence="17">
    <location>
        <begin position="78"/>
        <end position="190"/>
    </location>
</feature>
<dbReference type="SUPFAM" id="SSF81464">
    <property type="entry name" value="Cytochrome c oxidase subunit II-like, transmembrane region"/>
    <property type="match status" value="1"/>
</dbReference>
<evidence type="ECO:0000256" key="9">
    <source>
        <dbReference type="ARBA" id="ARBA00022967"/>
    </source>
</evidence>
<evidence type="ECO:0000256" key="10">
    <source>
        <dbReference type="ARBA" id="ARBA00022982"/>
    </source>
</evidence>
<keyword evidence="11 16" id="KW-1133">Transmembrane helix</keyword>
<accession>A0A172WXU2</accession>
<keyword evidence="12 15" id="KW-0186">Copper</keyword>
<dbReference type="Gene3D" id="1.10.287.90">
    <property type="match status" value="1"/>
</dbReference>
<protein>
    <recommendedName>
        <fullName evidence="3 15">Cytochrome c oxidase subunit 2</fullName>
    </recommendedName>
</protein>
<keyword evidence="10 15" id="KW-0249">Electron transport</keyword>
<evidence type="ECO:0000256" key="14">
    <source>
        <dbReference type="ARBA" id="ARBA00049512"/>
    </source>
</evidence>
<keyword evidence="13 15" id="KW-0472">Membrane</keyword>
<keyword evidence="7 15" id="KW-0479">Metal-binding</keyword>
<dbReference type="AlphaFoldDB" id="A0A172WXU2"/>
<evidence type="ECO:0000259" key="18">
    <source>
        <dbReference type="PROSITE" id="PS50999"/>
    </source>
</evidence>
<keyword evidence="5 15" id="KW-0679">Respiratory chain</keyword>
<dbReference type="GO" id="GO:0005743">
    <property type="term" value="C:mitochondrial inner membrane"/>
    <property type="evidence" value="ECO:0007669"/>
    <property type="project" value="UniProtKB-SubCell"/>
</dbReference>
<geneLocation type="mitochondrion" evidence="19"/>
<keyword evidence="8" id="KW-0460">Magnesium</keyword>
<dbReference type="InterPro" id="IPR008972">
    <property type="entry name" value="Cupredoxin"/>
</dbReference>
<dbReference type="InterPro" id="IPR001505">
    <property type="entry name" value="Copper_CuA"/>
</dbReference>
<proteinExistence type="inferred from homology"/>
<dbReference type="PANTHER" id="PTHR22888">
    <property type="entry name" value="CYTOCHROME C OXIDASE, SUBUNIT II"/>
    <property type="match status" value="1"/>
</dbReference>
<evidence type="ECO:0000259" key="17">
    <source>
        <dbReference type="PROSITE" id="PS50857"/>
    </source>
</evidence>
<dbReference type="Gene3D" id="2.60.40.420">
    <property type="entry name" value="Cupredoxins - blue copper proteins"/>
    <property type="match status" value="1"/>
</dbReference>
<evidence type="ECO:0000256" key="13">
    <source>
        <dbReference type="ARBA" id="ARBA00023136"/>
    </source>
</evidence>
<organism evidence="19">
    <name type="scientific">Schyzocotyle acheilognathi</name>
    <name type="common">Asian fish tapeworm</name>
    <name type="synonym">Bothriocephalus acheilognathi</name>
    <dbReference type="NCBI Taxonomy" id="135513"/>
    <lineage>
        <taxon>Eukaryota</taxon>
        <taxon>Metazoa</taxon>
        <taxon>Spiralia</taxon>
        <taxon>Lophotrochozoa</taxon>
        <taxon>Platyhelminthes</taxon>
        <taxon>Cestoda</taxon>
        <taxon>Eucestoda</taxon>
        <taxon>Bothriocephalidea</taxon>
        <taxon>Bothriocephalidae</taxon>
        <taxon>Schyzocotyle</taxon>
    </lineage>
</organism>
<comment type="function">
    <text evidence="15">Component of the cytochrome c oxidase, the last enzyme in the mitochondrial electron transport chain which drives oxidative phosphorylation. The respiratory chain contains 3 multisubunit complexes succinate dehydrogenase (complex II, CII), ubiquinol-cytochrome c oxidoreductase (cytochrome b-c1 complex, complex III, CIII) and cytochrome c oxidase (complex IV, CIV), that cooperate to transfer electrons derived from NADH and succinate to molecular oxygen, creating an electrochemical gradient over the inner membrane that drives transmembrane transport and the ATP synthase. Cytochrome c oxidase is the component of the respiratory chain that catalyzes the reduction of oxygen to water. Electrons originating from reduced cytochrome c in the intermembrane space (IMS) are transferred via the dinuclear copper A center (CU(A)) of subunit 2 and heme A of subunit 1 to the active site in subunit 1, a binuclear center (BNC) formed by heme A3 and copper B (CU(B)). The BNC reduces molecular oxygen to 2 water molecules using 4 electrons from cytochrome c in the IMS and 4 protons from the mitochondrial matrix.</text>
</comment>
<comment type="similarity">
    <text evidence="2 15">Belongs to the cytochrome c oxidase subunit 2 family.</text>
</comment>
<evidence type="ECO:0000256" key="8">
    <source>
        <dbReference type="ARBA" id="ARBA00022842"/>
    </source>
</evidence>
<feature type="transmembrane region" description="Helical" evidence="16">
    <location>
        <begin position="50"/>
        <end position="71"/>
    </location>
</feature>